<reference evidence="1" key="1">
    <citation type="submission" date="2009-09" db="EMBL/GenBank/DDBJ databases">
        <authorList>
            <person name="Weinstock G."/>
            <person name="Sodergren E."/>
            <person name="Clifton S."/>
            <person name="Fulton L."/>
            <person name="Fulton B."/>
            <person name="Courtney L."/>
            <person name="Fronick C."/>
            <person name="Harrison M."/>
            <person name="Strong C."/>
            <person name="Farmer C."/>
            <person name="Delahaunty K."/>
            <person name="Markovic C."/>
            <person name="Hall O."/>
            <person name="Minx P."/>
            <person name="Tomlinson C."/>
            <person name="Mitreva M."/>
            <person name="Nelson J."/>
            <person name="Hou S."/>
            <person name="Wollam A."/>
            <person name="Pepin K.H."/>
            <person name="Johnson M."/>
            <person name="Bhonagiri V."/>
            <person name="Nash W.E."/>
            <person name="Warren W."/>
            <person name="Chinwalla A."/>
            <person name="Mardis E.R."/>
            <person name="Wilson R.K."/>
        </authorList>
    </citation>
    <scope>NUCLEOTIDE SEQUENCE [LARGE SCALE GENOMIC DNA]</scope>
    <source>
        <strain evidence="1">DSM 15470</strain>
    </source>
</reference>
<dbReference type="EMBL" id="ACIM02000001">
    <property type="protein sequence ID" value="EEW97959.1"/>
    <property type="molecule type" value="Genomic_DNA"/>
</dbReference>
<gene>
    <name evidence="1" type="ORF">GCWU000321_01955</name>
</gene>
<comment type="caution">
    <text evidence="1">The sequence shown here is derived from an EMBL/GenBank/DDBJ whole genome shotgun (WGS) entry which is preliminary data.</text>
</comment>
<organism evidence="1 2">
    <name type="scientific">Dialister invisus DSM 15470</name>
    <dbReference type="NCBI Taxonomy" id="592028"/>
    <lineage>
        <taxon>Bacteria</taxon>
        <taxon>Bacillati</taxon>
        <taxon>Bacillota</taxon>
        <taxon>Negativicutes</taxon>
        <taxon>Veillonellales</taxon>
        <taxon>Veillonellaceae</taxon>
        <taxon>Dialister</taxon>
    </lineage>
</organism>
<sequence>MAMTVPPIIKEMTEKIFPPGPSMTYRQVRQKKQKYIVSTSQDVIGIQSLNAAIIRQPPLSYIL</sequence>
<dbReference type="AlphaFoldDB" id="C9LQX2"/>
<accession>C9LQX2</accession>
<evidence type="ECO:0000313" key="1">
    <source>
        <dbReference type="EMBL" id="EEW97959.1"/>
    </source>
</evidence>
<keyword evidence="2" id="KW-1185">Reference proteome</keyword>
<proteinExistence type="predicted"/>
<dbReference type="HOGENOM" id="CLU_2878603_0_0_9"/>
<protein>
    <submittedName>
        <fullName evidence="1">Uncharacterized protein</fullName>
    </submittedName>
</protein>
<name>C9LQX2_9FIRM</name>
<evidence type="ECO:0000313" key="2">
    <source>
        <dbReference type="Proteomes" id="UP000004736"/>
    </source>
</evidence>
<dbReference type="Proteomes" id="UP000004736">
    <property type="component" value="Unassembled WGS sequence"/>
</dbReference>